<comment type="caution">
    <text evidence="2">The sequence shown here is derived from an EMBL/GenBank/DDBJ whole genome shotgun (WGS) entry which is preliminary data.</text>
</comment>
<evidence type="ECO:0008006" key="4">
    <source>
        <dbReference type="Google" id="ProtNLM"/>
    </source>
</evidence>
<name>A0ABP8ISP2_9BACT</name>
<gene>
    <name evidence="2" type="ORF">GCM10023185_42670</name>
</gene>
<feature type="region of interest" description="Disordered" evidence="1">
    <location>
        <begin position="21"/>
        <end position="44"/>
    </location>
</feature>
<evidence type="ECO:0000256" key="1">
    <source>
        <dbReference type="SAM" id="MobiDB-lite"/>
    </source>
</evidence>
<proteinExistence type="predicted"/>
<dbReference type="RefSeq" id="WP_345238189.1">
    <property type="nucleotide sequence ID" value="NZ_BAABGZ010000080.1"/>
</dbReference>
<reference evidence="3" key="1">
    <citation type="journal article" date="2019" name="Int. J. Syst. Evol. Microbiol.">
        <title>The Global Catalogue of Microorganisms (GCM) 10K type strain sequencing project: providing services to taxonomists for standard genome sequencing and annotation.</title>
        <authorList>
            <consortium name="The Broad Institute Genomics Platform"/>
            <consortium name="The Broad Institute Genome Sequencing Center for Infectious Disease"/>
            <person name="Wu L."/>
            <person name="Ma J."/>
        </authorList>
    </citation>
    <scope>NUCLEOTIDE SEQUENCE [LARGE SCALE GENOMIC DNA]</scope>
    <source>
        <strain evidence="3">JCM 17923</strain>
    </source>
</reference>
<keyword evidence="3" id="KW-1185">Reference proteome</keyword>
<evidence type="ECO:0000313" key="2">
    <source>
        <dbReference type="EMBL" id="GAA4369218.1"/>
    </source>
</evidence>
<evidence type="ECO:0000313" key="3">
    <source>
        <dbReference type="Proteomes" id="UP001501153"/>
    </source>
</evidence>
<organism evidence="2 3">
    <name type="scientific">Hymenobacter saemangeumensis</name>
    <dbReference type="NCBI Taxonomy" id="1084522"/>
    <lineage>
        <taxon>Bacteria</taxon>
        <taxon>Pseudomonadati</taxon>
        <taxon>Bacteroidota</taxon>
        <taxon>Cytophagia</taxon>
        <taxon>Cytophagales</taxon>
        <taxon>Hymenobacteraceae</taxon>
        <taxon>Hymenobacter</taxon>
    </lineage>
</organism>
<dbReference type="EMBL" id="BAABGZ010000080">
    <property type="protein sequence ID" value="GAA4369218.1"/>
    <property type="molecule type" value="Genomic_DNA"/>
</dbReference>
<accession>A0ABP8ISP2</accession>
<sequence length="114" mass="12018">MKNNLFFLLLAAACTLGSCQKSPSATEQASSAKPGTQAAPKSVSDAAGARAAVAGYLQNQSDASLYVLDSAFVVDVDTRFQVLVPRTDWAGRSPNRARFEVDKATGIVQDLPVK</sequence>
<dbReference type="Proteomes" id="UP001501153">
    <property type="component" value="Unassembled WGS sequence"/>
</dbReference>
<feature type="compositionally biased region" description="Polar residues" evidence="1">
    <location>
        <begin position="21"/>
        <end position="34"/>
    </location>
</feature>
<protein>
    <recommendedName>
        <fullName evidence="4">PepSY domain-containing protein</fullName>
    </recommendedName>
</protein>
<dbReference type="PROSITE" id="PS51257">
    <property type="entry name" value="PROKAR_LIPOPROTEIN"/>
    <property type="match status" value="1"/>
</dbReference>